<dbReference type="GO" id="GO:0005737">
    <property type="term" value="C:cytoplasm"/>
    <property type="evidence" value="ECO:0007669"/>
    <property type="project" value="TreeGrafter"/>
</dbReference>
<reference evidence="7" key="1">
    <citation type="journal article" date="2021" name="Nat. Commun.">
        <title>Genetic determinants of endophytism in the Arabidopsis root mycobiome.</title>
        <authorList>
            <person name="Mesny F."/>
            <person name="Miyauchi S."/>
            <person name="Thiergart T."/>
            <person name="Pickel B."/>
            <person name="Atanasova L."/>
            <person name="Karlsson M."/>
            <person name="Huettel B."/>
            <person name="Barry K.W."/>
            <person name="Haridas S."/>
            <person name="Chen C."/>
            <person name="Bauer D."/>
            <person name="Andreopoulos W."/>
            <person name="Pangilinan J."/>
            <person name="LaButti K."/>
            <person name="Riley R."/>
            <person name="Lipzen A."/>
            <person name="Clum A."/>
            <person name="Drula E."/>
            <person name="Henrissat B."/>
            <person name="Kohler A."/>
            <person name="Grigoriev I.V."/>
            <person name="Martin F.M."/>
            <person name="Hacquard S."/>
        </authorList>
    </citation>
    <scope>NUCLEOTIDE SEQUENCE</scope>
    <source>
        <strain evidence="7">MPI-CAGE-CH-0243</strain>
    </source>
</reference>
<dbReference type="GO" id="GO:0008073">
    <property type="term" value="F:ornithine decarboxylase inhibitor activity"/>
    <property type="evidence" value="ECO:0007669"/>
    <property type="project" value="InterPro"/>
</dbReference>
<dbReference type="PANTHER" id="PTHR10279">
    <property type="entry name" value="ORNITHINE DECARBOXYLASE ANTIZYME"/>
    <property type="match status" value="1"/>
</dbReference>
<comment type="function">
    <text evidence="1">Ornithine decarboxylase (ODC) antizyme protein that negatively regulates ODC activity and intracellular polyamine biosynthesis in response to increased intracellular polyamine levels. Binds to ODC monomers, inhibiting the assembly of the functional ODC homodimer, and targets the monomers for ubiquitin-independent proteolytic destruction by the 26S proteasome.</text>
</comment>
<evidence type="ECO:0000256" key="6">
    <source>
        <dbReference type="SAM" id="MobiDB-lite"/>
    </source>
</evidence>
<feature type="compositionally biased region" description="Polar residues" evidence="6">
    <location>
        <begin position="63"/>
        <end position="73"/>
    </location>
</feature>
<accession>A0A9P9DGG8</accession>
<dbReference type="Pfam" id="PF02100">
    <property type="entry name" value="ODC_AZ"/>
    <property type="match status" value="1"/>
</dbReference>
<dbReference type="SUPFAM" id="SSF55729">
    <property type="entry name" value="Acyl-CoA N-acyltransferases (Nat)"/>
    <property type="match status" value="1"/>
</dbReference>
<keyword evidence="8" id="KW-1185">Reference proteome</keyword>
<dbReference type="AlphaFoldDB" id="A0A9P9DGG8"/>
<dbReference type="PANTHER" id="PTHR10279:SF10">
    <property type="entry name" value="ORNITHINE DECARBOXYLASE ANTIZYME"/>
    <property type="match status" value="1"/>
</dbReference>
<feature type="region of interest" description="Disordered" evidence="6">
    <location>
        <begin position="50"/>
        <end position="84"/>
    </location>
</feature>
<comment type="similarity">
    <text evidence="2">Belongs to the ODC antizyme family.</text>
</comment>
<dbReference type="GO" id="GO:0045732">
    <property type="term" value="P:positive regulation of protein catabolic process"/>
    <property type="evidence" value="ECO:0007669"/>
    <property type="project" value="TreeGrafter"/>
</dbReference>
<sequence>MARSTSSNCSSSSNLSYNTSANVRASCYAVNACTAAIQGFHYSTTGTGLGMPSPPLSPPLAARQTSAAKSSPSRGTRARRGGAAQTITGECERLFCETLRTVFLGEGNLVRQDSLVTGVHNNIHHHHNDGYSSHVSDYGVDVPRYAADRLRGLPPSPEMDDGIGFDLEEKRGLVTEWIETWDYVGGNRFRGFVAEKDGERTMFVFFDQLVIGGDLKAGLMSLLELCDVDYMSCSRFVACLDRHADARATEALTKDLGWIGFQLTTLNDFTDGNEITSDQWLLMDIEV</sequence>
<dbReference type="InterPro" id="IPR002993">
    <property type="entry name" value="ODC_AZ"/>
</dbReference>
<comment type="subunit">
    <text evidence="3">Interacts with ODC and thereby sterically blocks ODC homodimerization.</text>
</comment>
<gene>
    <name evidence="7" type="ORF">B0J11DRAFT_582565</name>
</gene>
<evidence type="ECO:0000256" key="4">
    <source>
        <dbReference type="ARBA" id="ARBA00017712"/>
    </source>
</evidence>
<proteinExistence type="inferred from homology"/>
<evidence type="ECO:0000313" key="8">
    <source>
        <dbReference type="Proteomes" id="UP000700596"/>
    </source>
</evidence>
<evidence type="ECO:0000256" key="1">
    <source>
        <dbReference type="ARBA" id="ARBA00002307"/>
    </source>
</evidence>
<dbReference type="GO" id="GO:0075523">
    <property type="term" value="P:viral translational frameshifting"/>
    <property type="evidence" value="ECO:0007669"/>
    <property type="project" value="UniProtKB-KW"/>
</dbReference>
<dbReference type="EMBL" id="JAGMWT010000012">
    <property type="protein sequence ID" value="KAH7118761.1"/>
    <property type="molecule type" value="Genomic_DNA"/>
</dbReference>
<evidence type="ECO:0000256" key="3">
    <source>
        <dbReference type="ARBA" id="ARBA00011486"/>
    </source>
</evidence>
<dbReference type="InterPro" id="IPR038581">
    <property type="entry name" value="ODC_AZ_sf"/>
</dbReference>
<evidence type="ECO:0000313" key="7">
    <source>
        <dbReference type="EMBL" id="KAH7118761.1"/>
    </source>
</evidence>
<organism evidence="7 8">
    <name type="scientific">Dendryphion nanum</name>
    <dbReference type="NCBI Taxonomy" id="256645"/>
    <lineage>
        <taxon>Eukaryota</taxon>
        <taxon>Fungi</taxon>
        <taxon>Dikarya</taxon>
        <taxon>Ascomycota</taxon>
        <taxon>Pezizomycotina</taxon>
        <taxon>Dothideomycetes</taxon>
        <taxon>Pleosporomycetidae</taxon>
        <taxon>Pleosporales</taxon>
        <taxon>Torulaceae</taxon>
        <taxon>Dendryphion</taxon>
    </lineage>
</organism>
<dbReference type="Proteomes" id="UP000700596">
    <property type="component" value="Unassembled WGS sequence"/>
</dbReference>
<evidence type="ECO:0000256" key="2">
    <source>
        <dbReference type="ARBA" id="ARBA00008796"/>
    </source>
</evidence>
<keyword evidence="5" id="KW-0688">Ribosomal frameshifting</keyword>
<protein>
    <recommendedName>
        <fullName evidence="4">Ornithine decarboxylase antizyme</fullName>
    </recommendedName>
</protein>
<name>A0A9P9DGG8_9PLEO</name>
<dbReference type="OrthoDB" id="5959761at2759"/>
<comment type="caution">
    <text evidence="7">The sequence shown here is derived from an EMBL/GenBank/DDBJ whole genome shotgun (WGS) entry which is preliminary data.</text>
</comment>
<dbReference type="InterPro" id="IPR016181">
    <property type="entry name" value="Acyl_CoA_acyltransferase"/>
</dbReference>
<dbReference type="GO" id="GO:0005634">
    <property type="term" value="C:nucleus"/>
    <property type="evidence" value="ECO:0007669"/>
    <property type="project" value="TreeGrafter"/>
</dbReference>
<evidence type="ECO:0000256" key="5">
    <source>
        <dbReference type="ARBA" id="ARBA00022758"/>
    </source>
</evidence>
<dbReference type="Gene3D" id="3.40.630.60">
    <property type="match status" value="1"/>
</dbReference>